<dbReference type="KEGG" id="gsn:YC6258_01599"/>
<dbReference type="HOGENOM" id="CLU_3080405_0_0_6"/>
<sequence length="52" mass="5930">MAWPIQNIPEAAGTDVWLRWRPLESGTLHLPLIPETEQLETVIVFCLRPAGY</sequence>
<protein>
    <submittedName>
        <fullName evidence="1">Uncharacterized protein</fullName>
    </submittedName>
</protein>
<keyword evidence="2" id="KW-1185">Reference proteome</keyword>
<gene>
    <name evidence="1" type="ORF">YC6258_01599</name>
</gene>
<dbReference type="Proteomes" id="UP000032266">
    <property type="component" value="Chromosome"/>
</dbReference>
<proteinExistence type="predicted"/>
<accession>A0A0C5VGB2</accession>
<dbReference type="AlphaFoldDB" id="A0A0C5VGB2"/>
<reference evidence="1 2" key="1">
    <citation type="submission" date="2014-01" db="EMBL/GenBank/DDBJ databases">
        <title>Full genme sequencing of cellulolytic bacterium Gynuella sunshinyii YC6258T gen. nov., sp. nov.</title>
        <authorList>
            <person name="Khan H."/>
            <person name="Chung E.J."/>
            <person name="Chung Y.R."/>
        </authorList>
    </citation>
    <scope>NUCLEOTIDE SEQUENCE [LARGE SCALE GENOMIC DNA]</scope>
    <source>
        <strain evidence="1 2">YC6258</strain>
    </source>
</reference>
<organism evidence="1 2">
    <name type="scientific">Gynuella sunshinyii YC6258</name>
    <dbReference type="NCBI Taxonomy" id="1445510"/>
    <lineage>
        <taxon>Bacteria</taxon>
        <taxon>Pseudomonadati</taxon>
        <taxon>Pseudomonadota</taxon>
        <taxon>Gammaproteobacteria</taxon>
        <taxon>Oceanospirillales</taxon>
        <taxon>Saccharospirillaceae</taxon>
        <taxon>Gynuella</taxon>
    </lineage>
</organism>
<name>A0A0C5VGB2_9GAMM</name>
<dbReference type="EMBL" id="CP007142">
    <property type="protein sequence ID" value="AJQ93647.1"/>
    <property type="molecule type" value="Genomic_DNA"/>
</dbReference>
<evidence type="ECO:0000313" key="1">
    <source>
        <dbReference type="EMBL" id="AJQ93647.1"/>
    </source>
</evidence>
<evidence type="ECO:0000313" key="2">
    <source>
        <dbReference type="Proteomes" id="UP000032266"/>
    </source>
</evidence>